<dbReference type="AlphaFoldDB" id="A0A498D0Z3"/>
<organism evidence="1 2">
    <name type="scientific">Oceanobacillus piezotolerans</name>
    <dbReference type="NCBI Taxonomy" id="2448030"/>
    <lineage>
        <taxon>Bacteria</taxon>
        <taxon>Bacillati</taxon>
        <taxon>Bacillota</taxon>
        <taxon>Bacilli</taxon>
        <taxon>Bacillales</taxon>
        <taxon>Bacillaceae</taxon>
        <taxon>Oceanobacillus</taxon>
    </lineage>
</organism>
<reference evidence="1 2" key="1">
    <citation type="submission" date="2018-10" db="EMBL/GenBank/DDBJ databases">
        <title>Oceanobacillus sp. YLB-02 draft genome.</title>
        <authorList>
            <person name="Yu L."/>
        </authorList>
    </citation>
    <scope>NUCLEOTIDE SEQUENCE [LARGE SCALE GENOMIC DNA]</scope>
    <source>
        <strain evidence="1 2">YLB-02</strain>
    </source>
</reference>
<evidence type="ECO:0000313" key="2">
    <source>
        <dbReference type="Proteomes" id="UP000270219"/>
    </source>
</evidence>
<keyword evidence="2" id="KW-1185">Reference proteome</keyword>
<protein>
    <submittedName>
        <fullName evidence="1">Uncharacterized protein</fullName>
    </submittedName>
</protein>
<accession>A0A498D0Z3</accession>
<sequence length="68" mass="8348">MLKGKSIYKEDNPFFRDLDDRFPFEKGIKHYQIVFIFLLSIIRFSLHYNPVNPLLLKRVYLLLLHYFL</sequence>
<evidence type="ECO:0000313" key="1">
    <source>
        <dbReference type="EMBL" id="RLL39802.1"/>
    </source>
</evidence>
<comment type="caution">
    <text evidence="1">The sequence shown here is derived from an EMBL/GenBank/DDBJ whole genome shotgun (WGS) entry which is preliminary data.</text>
</comment>
<dbReference type="Proteomes" id="UP000270219">
    <property type="component" value="Unassembled WGS sequence"/>
</dbReference>
<name>A0A498D0Z3_9BACI</name>
<proteinExistence type="predicted"/>
<dbReference type="EMBL" id="RCHR01000016">
    <property type="protein sequence ID" value="RLL39802.1"/>
    <property type="molecule type" value="Genomic_DNA"/>
</dbReference>
<gene>
    <name evidence="1" type="ORF">D8M04_19805</name>
</gene>